<accession>X6LYP3</accession>
<name>X6LYP3_RETFI</name>
<evidence type="ECO:0000256" key="2">
    <source>
        <dbReference type="ARBA" id="ARBA00022840"/>
    </source>
</evidence>
<evidence type="ECO:0000256" key="1">
    <source>
        <dbReference type="ARBA" id="ARBA00022741"/>
    </source>
</evidence>
<keyword evidence="2" id="KW-0067">ATP-binding</keyword>
<dbReference type="PANTHER" id="PTHR16305:SF28">
    <property type="entry name" value="GUANYLATE CYCLASE DOMAIN-CONTAINING PROTEIN"/>
    <property type="match status" value="1"/>
</dbReference>
<feature type="transmembrane region" description="Helical" evidence="3">
    <location>
        <begin position="172"/>
        <end position="189"/>
    </location>
</feature>
<evidence type="ECO:0000313" key="4">
    <source>
        <dbReference type="EMBL" id="ETO06282.1"/>
    </source>
</evidence>
<keyword evidence="3" id="KW-0472">Membrane</keyword>
<comment type="caution">
    <text evidence="4">The sequence shown here is derived from an EMBL/GenBank/DDBJ whole genome shotgun (WGS) entry which is preliminary data.</text>
</comment>
<evidence type="ECO:0000313" key="5">
    <source>
        <dbReference type="Proteomes" id="UP000023152"/>
    </source>
</evidence>
<dbReference type="Proteomes" id="UP000023152">
    <property type="component" value="Unassembled WGS sequence"/>
</dbReference>
<organism evidence="4 5">
    <name type="scientific">Reticulomyxa filosa</name>
    <dbReference type="NCBI Taxonomy" id="46433"/>
    <lineage>
        <taxon>Eukaryota</taxon>
        <taxon>Sar</taxon>
        <taxon>Rhizaria</taxon>
        <taxon>Retaria</taxon>
        <taxon>Foraminifera</taxon>
        <taxon>Monothalamids</taxon>
        <taxon>Reticulomyxidae</taxon>
        <taxon>Reticulomyxa</taxon>
    </lineage>
</organism>
<keyword evidence="3" id="KW-0812">Transmembrane</keyword>
<protein>
    <submittedName>
        <fullName evidence="4">Uncharacterized protein</fullName>
    </submittedName>
</protein>
<reference evidence="4 5" key="1">
    <citation type="journal article" date="2013" name="Curr. Biol.">
        <title>The Genome of the Foraminiferan Reticulomyxa filosa.</title>
        <authorList>
            <person name="Glockner G."/>
            <person name="Hulsmann N."/>
            <person name="Schleicher M."/>
            <person name="Noegel A.A."/>
            <person name="Eichinger L."/>
            <person name="Gallinger C."/>
            <person name="Pawlowski J."/>
            <person name="Sierra R."/>
            <person name="Euteneuer U."/>
            <person name="Pillet L."/>
            <person name="Moustafa A."/>
            <person name="Platzer M."/>
            <person name="Groth M."/>
            <person name="Szafranski K."/>
            <person name="Schliwa M."/>
        </authorList>
    </citation>
    <scope>NUCLEOTIDE SEQUENCE [LARGE SCALE GENOMIC DNA]</scope>
</reference>
<keyword evidence="3" id="KW-1133">Transmembrane helix</keyword>
<evidence type="ECO:0000256" key="3">
    <source>
        <dbReference type="SAM" id="Phobius"/>
    </source>
</evidence>
<dbReference type="GO" id="GO:0005737">
    <property type="term" value="C:cytoplasm"/>
    <property type="evidence" value="ECO:0007669"/>
    <property type="project" value="TreeGrafter"/>
</dbReference>
<proteinExistence type="predicted"/>
<dbReference type="PANTHER" id="PTHR16305">
    <property type="entry name" value="TESTICULAR SOLUBLE ADENYLYL CYCLASE"/>
    <property type="match status" value="1"/>
</dbReference>
<dbReference type="GO" id="GO:0005524">
    <property type="term" value="F:ATP binding"/>
    <property type="evidence" value="ECO:0007669"/>
    <property type="project" value="UniProtKB-KW"/>
</dbReference>
<dbReference type="AlphaFoldDB" id="X6LYP3"/>
<keyword evidence="1" id="KW-0547">Nucleotide-binding</keyword>
<sequence length="190" mass="22204">MYVRKEVICDRSVYEKAQKEVRIAWSALGTSQLKGLDKPVEIFRPILANYEIVPFKPGNATNLKTSDYEAISKVSSRIDCALQTQEAQIIFVEGEIAVGKSTLLAQIRASNHHKVWFLWGQADCFHSLSKVNYIVWRQVMLEFSQRYSLSLRKHRFQLRTWVKQRRPDLEKYLFLLADLLGYVSFVCFFF</sequence>
<gene>
    <name evidence="4" type="ORF">RFI_31114</name>
</gene>
<keyword evidence="5" id="KW-1185">Reference proteome</keyword>
<dbReference type="EMBL" id="ASPP01027282">
    <property type="protein sequence ID" value="ETO06282.1"/>
    <property type="molecule type" value="Genomic_DNA"/>
</dbReference>
<dbReference type="GO" id="GO:0004016">
    <property type="term" value="F:adenylate cyclase activity"/>
    <property type="evidence" value="ECO:0007669"/>
    <property type="project" value="TreeGrafter"/>
</dbReference>